<organism evidence="2 3">
    <name type="scientific">Caligus rogercresseyi</name>
    <name type="common">Sea louse</name>
    <dbReference type="NCBI Taxonomy" id="217165"/>
    <lineage>
        <taxon>Eukaryota</taxon>
        <taxon>Metazoa</taxon>
        <taxon>Ecdysozoa</taxon>
        <taxon>Arthropoda</taxon>
        <taxon>Crustacea</taxon>
        <taxon>Multicrustacea</taxon>
        <taxon>Hexanauplia</taxon>
        <taxon>Copepoda</taxon>
        <taxon>Siphonostomatoida</taxon>
        <taxon>Caligidae</taxon>
        <taxon>Caligus</taxon>
    </lineage>
</organism>
<dbReference type="EMBL" id="CP045907">
    <property type="protein sequence ID" value="QQP35663.1"/>
    <property type="molecule type" value="Genomic_DNA"/>
</dbReference>
<name>A0A7T8JUM1_CALRO</name>
<feature type="region of interest" description="Disordered" evidence="1">
    <location>
        <begin position="24"/>
        <end position="51"/>
    </location>
</feature>
<evidence type="ECO:0000256" key="1">
    <source>
        <dbReference type="SAM" id="MobiDB-lite"/>
    </source>
</evidence>
<accession>A0A7T8JUM1</accession>
<evidence type="ECO:0000313" key="3">
    <source>
        <dbReference type="Proteomes" id="UP000595437"/>
    </source>
</evidence>
<feature type="compositionally biased region" description="Basic and acidic residues" evidence="1">
    <location>
        <begin position="36"/>
        <end position="51"/>
    </location>
</feature>
<gene>
    <name evidence="2" type="ORF">FKW44_023949</name>
</gene>
<evidence type="ECO:0000313" key="2">
    <source>
        <dbReference type="EMBL" id="QQP35663.1"/>
    </source>
</evidence>
<proteinExistence type="predicted"/>
<sequence length="51" mass="5360">MAFPSLVTTPNIMAPAGCLVLLIGGHRGGSEQGSGRSEHSGLDQRPRTSRR</sequence>
<keyword evidence="3" id="KW-1185">Reference proteome</keyword>
<dbReference type="AlphaFoldDB" id="A0A7T8JUM1"/>
<protein>
    <submittedName>
        <fullName evidence="2">Uncharacterized protein</fullName>
    </submittedName>
</protein>
<reference evidence="3" key="1">
    <citation type="submission" date="2021-01" db="EMBL/GenBank/DDBJ databases">
        <title>Caligus Genome Assembly.</title>
        <authorList>
            <person name="Gallardo-Escarate C."/>
        </authorList>
    </citation>
    <scope>NUCLEOTIDE SEQUENCE [LARGE SCALE GENOMIC DNA]</scope>
</reference>
<dbReference type="Proteomes" id="UP000595437">
    <property type="component" value="Chromosome 18"/>
</dbReference>